<dbReference type="Proteomes" id="UP000054350">
    <property type="component" value="Unassembled WGS sequence"/>
</dbReference>
<organism evidence="1 2">
    <name type="scientific">Allomyces macrogynus (strain ATCC 38327)</name>
    <name type="common">Allomyces javanicus var. macrogynus</name>
    <dbReference type="NCBI Taxonomy" id="578462"/>
    <lineage>
        <taxon>Eukaryota</taxon>
        <taxon>Fungi</taxon>
        <taxon>Fungi incertae sedis</taxon>
        <taxon>Blastocladiomycota</taxon>
        <taxon>Blastocladiomycetes</taxon>
        <taxon>Blastocladiales</taxon>
        <taxon>Blastocladiaceae</taxon>
        <taxon>Allomyces</taxon>
    </lineage>
</organism>
<sequence length="172" mass="19939">MLEGYEGESREGARASDAQARVNGIDPLVIVCNRLQLTPSWKYQYSTTNTKCTRSLLSPHFSSPSAHTAISERGRMRLGQLPRQVRPRPRILAPRCVHDRLLVQHGRKPRRLILIRDRERLAELKHAVPRLLGPDPTPLLQRDRHPRKCRELRIQRQLDPPVHYGLHRVHFA</sequence>
<evidence type="ECO:0000313" key="2">
    <source>
        <dbReference type="Proteomes" id="UP000054350"/>
    </source>
</evidence>
<protein>
    <submittedName>
        <fullName evidence="1">Uncharacterized protein</fullName>
    </submittedName>
</protein>
<reference evidence="1 2" key="1">
    <citation type="submission" date="2009-11" db="EMBL/GenBank/DDBJ databases">
        <title>Annotation of Allomyces macrogynus ATCC 38327.</title>
        <authorList>
            <consortium name="The Broad Institute Genome Sequencing Platform"/>
            <person name="Russ C."/>
            <person name="Cuomo C."/>
            <person name="Burger G."/>
            <person name="Gray M.W."/>
            <person name="Holland P.W.H."/>
            <person name="King N."/>
            <person name="Lang F.B.F."/>
            <person name="Roger A.J."/>
            <person name="Ruiz-Trillo I."/>
            <person name="Young S.K."/>
            <person name="Zeng Q."/>
            <person name="Gargeya S."/>
            <person name="Fitzgerald M."/>
            <person name="Haas B."/>
            <person name="Abouelleil A."/>
            <person name="Alvarado L."/>
            <person name="Arachchi H.M."/>
            <person name="Berlin A."/>
            <person name="Chapman S.B."/>
            <person name="Gearin G."/>
            <person name="Goldberg J."/>
            <person name="Griggs A."/>
            <person name="Gujja S."/>
            <person name="Hansen M."/>
            <person name="Heiman D."/>
            <person name="Howarth C."/>
            <person name="Larimer J."/>
            <person name="Lui A."/>
            <person name="MacDonald P.J.P."/>
            <person name="McCowen C."/>
            <person name="Montmayeur A."/>
            <person name="Murphy C."/>
            <person name="Neiman D."/>
            <person name="Pearson M."/>
            <person name="Priest M."/>
            <person name="Roberts A."/>
            <person name="Saif S."/>
            <person name="Shea T."/>
            <person name="Sisk P."/>
            <person name="Stolte C."/>
            <person name="Sykes S."/>
            <person name="Wortman J."/>
            <person name="Nusbaum C."/>
            <person name="Birren B."/>
        </authorList>
    </citation>
    <scope>NUCLEOTIDE SEQUENCE [LARGE SCALE GENOMIC DNA]</scope>
    <source>
        <strain evidence="1 2">ATCC 38327</strain>
    </source>
</reference>
<dbReference type="VEuPathDB" id="FungiDB:AMAG_05064"/>
<reference evidence="2" key="2">
    <citation type="submission" date="2009-11" db="EMBL/GenBank/DDBJ databases">
        <title>The Genome Sequence of Allomyces macrogynus strain ATCC 38327.</title>
        <authorList>
            <consortium name="The Broad Institute Genome Sequencing Platform"/>
            <person name="Russ C."/>
            <person name="Cuomo C."/>
            <person name="Shea T."/>
            <person name="Young S.K."/>
            <person name="Zeng Q."/>
            <person name="Koehrsen M."/>
            <person name="Haas B."/>
            <person name="Borodovsky M."/>
            <person name="Guigo R."/>
            <person name="Alvarado L."/>
            <person name="Berlin A."/>
            <person name="Borenstein D."/>
            <person name="Chen Z."/>
            <person name="Engels R."/>
            <person name="Freedman E."/>
            <person name="Gellesch M."/>
            <person name="Goldberg J."/>
            <person name="Griggs A."/>
            <person name="Gujja S."/>
            <person name="Heiman D."/>
            <person name="Hepburn T."/>
            <person name="Howarth C."/>
            <person name="Jen D."/>
            <person name="Larson L."/>
            <person name="Lewis B."/>
            <person name="Mehta T."/>
            <person name="Park D."/>
            <person name="Pearson M."/>
            <person name="Roberts A."/>
            <person name="Saif S."/>
            <person name="Shenoy N."/>
            <person name="Sisk P."/>
            <person name="Stolte C."/>
            <person name="Sykes S."/>
            <person name="Walk T."/>
            <person name="White J."/>
            <person name="Yandava C."/>
            <person name="Burger G."/>
            <person name="Gray M.W."/>
            <person name="Holland P.W.H."/>
            <person name="King N."/>
            <person name="Lang F.B.F."/>
            <person name="Roger A.J."/>
            <person name="Ruiz-Trillo I."/>
            <person name="Lander E."/>
            <person name="Nusbaum C."/>
        </authorList>
    </citation>
    <scope>NUCLEOTIDE SEQUENCE [LARGE SCALE GENOMIC DNA]</scope>
    <source>
        <strain evidence="2">ATCC 38327</strain>
    </source>
</reference>
<dbReference type="EMBL" id="GG745332">
    <property type="protein sequence ID" value="KNE58254.1"/>
    <property type="molecule type" value="Genomic_DNA"/>
</dbReference>
<dbReference type="AlphaFoldDB" id="A0A0L0S7D7"/>
<accession>A0A0L0S7D7</accession>
<keyword evidence="2" id="KW-1185">Reference proteome</keyword>
<name>A0A0L0S7D7_ALLM3</name>
<gene>
    <name evidence="1" type="ORF">AMAG_05064</name>
</gene>
<proteinExistence type="predicted"/>
<evidence type="ECO:0000313" key="1">
    <source>
        <dbReference type="EMBL" id="KNE58254.1"/>
    </source>
</evidence>